<accession>A0A3M7RNS8</accession>
<protein>
    <submittedName>
        <fullName evidence="1">Uncharacterized protein</fullName>
    </submittedName>
</protein>
<gene>
    <name evidence="1" type="ORF">BpHYR1_028990</name>
</gene>
<name>A0A3M7RNS8_BRAPC</name>
<organism evidence="1 2">
    <name type="scientific">Brachionus plicatilis</name>
    <name type="common">Marine rotifer</name>
    <name type="synonym">Brachionus muelleri</name>
    <dbReference type="NCBI Taxonomy" id="10195"/>
    <lineage>
        <taxon>Eukaryota</taxon>
        <taxon>Metazoa</taxon>
        <taxon>Spiralia</taxon>
        <taxon>Gnathifera</taxon>
        <taxon>Rotifera</taxon>
        <taxon>Eurotatoria</taxon>
        <taxon>Monogononta</taxon>
        <taxon>Pseudotrocha</taxon>
        <taxon>Ploima</taxon>
        <taxon>Brachionidae</taxon>
        <taxon>Brachionus</taxon>
    </lineage>
</organism>
<evidence type="ECO:0000313" key="2">
    <source>
        <dbReference type="Proteomes" id="UP000276133"/>
    </source>
</evidence>
<evidence type="ECO:0000313" key="1">
    <source>
        <dbReference type="EMBL" id="RNA25017.1"/>
    </source>
</evidence>
<keyword evidence="2" id="KW-1185">Reference proteome</keyword>
<reference evidence="1 2" key="1">
    <citation type="journal article" date="2018" name="Sci. Rep.">
        <title>Genomic signatures of local adaptation to the degree of environmental predictability in rotifers.</title>
        <authorList>
            <person name="Franch-Gras L."/>
            <person name="Hahn C."/>
            <person name="Garcia-Roger E.M."/>
            <person name="Carmona M.J."/>
            <person name="Serra M."/>
            <person name="Gomez A."/>
        </authorList>
    </citation>
    <scope>NUCLEOTIDE SEQUENCE [LARGE SCALE GENOMIC DNA]</scope>
    <source>
        <strain evidence="1">HYR1</strain>
    </source>
</reference>
<dbReference type="Proteomes" id="UP000276133">
    <property type="component" value="Unassembled WGS sequence"/>
</dbReference>
<proteinExistence type="predicted"/>
<comment type="caution">
    <text evidence="1">The sequence shown here is derived from an EMBL/GenBank/DDBJ whole genome shotgun (WGS) entry which is preliminary data.</text>
</comment>
<dbReference type="EMBL" id="REGN01002994">
    <property type="protein sequence ID" value="RNA25017.1"/>
    <property type="molecule type" value="Genomic_DNA"/>
</dbReference>
<dbReference type="AlphaFoldDB" id="A0A3M7RNS8"/>
<sequence>MLGHLKKEHVLELGYQHYVLVEFSNLTKLAQQLALDCPAGNTRTCHKAIDQKKNVYKKFIKNGLEFFYHENSSVFYYFSWDIKK</sequence>